<gene>
    <name evidence="1" type="ORF">AW0309160_04551</name>
</gene>
<protein>
    <submittedName>
        <fullName evidence="1">Uncharacterized protein</fullName>
    </submittedName>
</protein>
<accession>A0A5Q4ZYX3</accession>
<keyword evidence="1" id="KW-0614">Plasmid</keyword>
<dbReference type="AlphaFoldDB" id="A0A5Q4ZYX3"/>
<proteinExistence type="predicted"/>
<evidence type="ECO:0000313" key="1">
    <source>
        <dbReference type="EMBL" id="VVV07057.1"/>
    </source>
</evidence>
<dbReference type="EMBL" id="LR721753">
    <property type="protein sequence ID" value="VVV07057.1"/>
    <property type="molecule type" value="Genomic_DNA"/>
</dbReference>
<organism evidence="1">
    <name type="scientific">Aliivibrio wodanis</name>
    <dbReference type="NCBI Taxonomy" id="80852"/>
    <lineage>
        <taxon>Bacteria</taxon>
        <taxon>Pseudomonadati</taxon>
        <taxon>Pseudomonadota</taxon>
        <taxon>Gammaproteobacteria</taxon>
        <taxon>Vibrionales</taxon>
        <taxon>Vibrionaceae</taxon>
        <taxon>Aliivibrio</taxon>
    </lineage>
</organism>
<sequence length="87" mass="10118">MLIIGFNGIANLEKIEIYERLKPFEHERNIQLALSELKLTDDANLSNDEIHGLWHWVSKSLDVAFSDDDHHPMWAIESELAQAYNRT</sequence>
<reference evidence="1" key="1">
    <citation type="submission" date="2019-09" db="EMBL/GenBank/DDBJ databases">
        <authorList>
            <person name="Hjerde E."/>
        </authorList>
    </citation>
    <scope>NUCLEOTIDE SEQUENCE [LARGE SCALE GENOMIC DNA]</scope>
    <source>
        <strain evidence="1">06/09/160</strain>
        <plasmid evidence="1">pAWOD_2</plasmid>
    </source>
</reference>
<name>A0A5Q4ZYX3_9GAMM</name>
<geneLocation type="plasmid" evidence="1">
    <name>pAWOD_2</name>
</geneLocation>